<name>A0AA37NQF7_9BACT</name>
<sequence>MADFRPYTEEGFIISPLSSYAAPYKPLATICIEFTPGYDRTYVNEKIVESKVNDDMYLSANGKKQQWRCPTQDEMLKKLVDYAKSIGANGLLDYRFEAVRPVKSNFNQVLYYRLTAFAISI</sequence>
<gene>
    <name evidence="1" type="ORF">CE91St16_06350</name>
</gene>
<proteinExistence type="predicted"/>
<organism evidence="1 2">
    <name type="scientific">Alistipes finegoldii</name>
    <dbReference type="NCBI Taxonomy" id="214856"/>
    <lineage>
        <taxon>Bacteria</taxon>
        <taxon>Pseudomonadati</taxon>
        <taxon>Bacteroidota</taxon>
        <taxon>Bacteroidia</taxon>
        <taxon>Bacteroidales</taxon>
        <taxon>Rikenellaceae</taxon>
        <taxon>Alistipes</taxon>
    </lineage>
</organism>
<dbReference type="Proteomes" id="UP001055105">
    <property type="component" value="Unassembled WGS sequence"/>
</dbReference>
<comment type="caution">
    <text evidence="1">The sequence shown here is derived from an EMBL/GenBank/DDBJ whole genome shotgun (WGS) entry which is preliminary data.</text>
</comment>
<reference evidence="1" key="1">
    <citation type="submission" date="2022-01" db="EMBL/GenBank/DDBJ databases">
        <title>Novel bile acid biosynthetic pathways are enriched in the microbiome of centenarians.</title>
        <authorList>
            <person name="Sato Y."/>
            <person name="Atarashi K."/>
            <person name="Plichta R.D."/>
            <person name="Arai Y."/>
            <person name="Sasajima S."/>
            <person name="Kearney M.S."/>
            <person name="Suda W."/>
            <person name="Takeshita K."/>
            <person name="Sasaki T."/>
            <person name="Okamoto S."/>
            <person name="Skelly N.A."/>
            <person name="Okamura Y."/>
            <person name="Vlamakis H."/>
            <person name="Li Y."/>
            <person name="Tanoue T."/>
            <person name="Takei H."/>
            <person name="Nittono H."/>
            <person name="Narushima S."/>
            <person name="Irie J."/>
            <person name="Itoh H."/>
            <person name="Moriya K."/>
            <person name="Sugiura Y."/>
            <person name="Suematsu M."/>
            <person name="Moritoki N."/>
            <person name="Shibata S."/>
            <person name="Littman R.D."/>
            <person name="Fischbach A.M."/>
            <person name="Uwamino Y."/>
            <person name="Inoue T."/>
            <person name="Honda A."/>
            <person name="Hattori M."/>
            <person name="Murai T."/>
            <person name="Xavier J.R."/>
            <person name="Hirose N."/>
            <person name="Honda K."/>
        </authorList>
    </citation>
    <scope>NUCLEOTIDE SEQUENCE</scope>
    <source>
        <strain evidence="1">CE91-St16</strain>
    </source>
</reference>
<accession>A0AA37NQF7</accession>
<protein>
    <submittedName>
        <fullName evidence="1">Uncharacterized protein</fullName>
    </submittedName>
</protein>
<evidence type="ECO:0000313" key="1">
    <source>
        <dbReference type="EMBL" id="GKI17727.1"/>
    </source>
</evidence>
<dbReference type="EMBL" id="BQOL01000001">
    <property type="protein sequence ID" value="GKI17727.1"/>
    <property type="molecule type" value="Genomic_DNA"/>
</dbReference>
<dbReference type="AlphaFoldDB" id="A0AA37NQF7"/>
<evidence type="ECO:0000313" key="2">
    <source>
        <dbReference type="Proteomes" id="UP001055105"/>
    </source>
</evidence>